<protein>
    <submittedName>
        <fullName evidence="2">DUF2846 domain-containing protein</fullName>
    </submittedName>
</protein>
<dbReference type="InterPro" id="IPR022548">
    <property type="entry name" value="DUF2846"/>
</dbReference>
<dbReference type="AlphaFoldDB" id="A0A1E8E340"/>
<proteinExistence type="predicted"/>
<gene>
    <name evidence="3" type="ORF">BJN41_02055</name>
    <name evidence="2" type="ORF">HX110_07210</name>
</gene>
<dbReference type="Pfam" id="PF11008">
    <property type="entry name" value="DUF2846"/>
    <property type="match status" value="1"/>
</dbReference>
<reference evidence="2" key="2">
    <citation type="submission" date="2020-06" db="EMBL/GenBank/DDBJ databases">
        <authorList>
            <person name="Dong N."/>
        </authorList>
    </citation>
    <scope>NUCLEOTIDE SEQUENCE</scope>
    <source>
        <strain evidence="2">DF49-4</strain>
    </source>
</reference>
<dbReference type="STRING" id="202956.BJN41_02055"/>
<dbReference type="RefSeq" id="WP_070153234.1">
    <property type="nucleotide sequence ID" value="NZ_CP048014.1"/>
</dbReference>
<reference evidence="2" key="3">
    <citation type="journal article" date="2022" name="Sci. Total Environ.">
        <title>Prevalence, transmission, and molecular epidemiology of tet(X)-positive bacteria among humans, animals, and environmental niches in China: An epidemiological, and genomic-based study.</title>
        <authorList>
            <person name="Dong N."/>
            <person name="Zeng Y."/>
            <person name="Cai C."/>
            <person name="Sun C."/>
            <person name="Lu J."/>
            <person name="Liu C."/>
            <person name="Zhou H."/>
            <person name="Sun Q."/>
            <person name="Shu L."/>
            <person name="Wang H."/>
            <person name="Wang Y."/>
            <person name="Wang S."/>
            <person name="Wu C."/>
            <person name="Chan E.W."/>
            <person name="Chen G."/>
            <person name="Shen Z."/>
            <person name="Chen S."/>
            <person name="Zhang R."/>
        </authorList>
    </citation>
    <scope>NUCLEOTIDE SEQUENCE</scope>
    <source>
        <strain evidence="2">DF49-4</strain>
    </source>
</reference>
<comment type="caution">
    <text evidence="3">The sequence shown here is derived from an EMBL/GenBank/DDBJ whole genome shotgun (WGS) entry which is preliminary data.</text>
</comment>
<sequence>MRGVAILVVTSLMLLGCHGKKNVVQQTQPPSTLKVLDLEQKPGFVEQHRLGMMTIGGWVNQKLGQNFKPVQAQHADAAIVYLYRPDSKWNRQEIVAASMFINKHRIPSLLHNHYYWVELAPGAYRLSVSRPLGALHFQKPKYLDFQVQAGQSYFIKYDEENLSTRKEVSGPLILMPSSTAQQEIAFTQLKTESYNFVAEDQTTGKLRKKPQKIKHEKYDPAEDVHLTQPFKLWDPRTW</sequence>
<evidence type="ECO:0000259" key="1">
    <source>
        <dbReference type="Pfam" id="PF11008"/>
    </source>
</evidence>
<evidence type="ECO:0000313" key="3">
    <source>
        <dbReference type="EMBL" id="OFE44037.1"/>
    </source>
</evidence>
<dbReference type="PROSITE" id="PS51257">
    <property type="entry name" value="PROKAR_LIPOPROTEIN"/>
    <property type="match status" value="1"/>
</dbReference>
<dbReference type="EMBL" id="JACANG010000010">
    <property type="protein sequence ID" value="MDM1718934.1"/>
    <property type="molecule type" value="Genomic_DNA"/>
</dbReference>
<dbReference type="Proteomes" id="UP000186931">
    <property type="component" value="Unassembled WGS sequence"/>
</dbReference>
<evidence type="ECO:0000313" key="4">
    <source>
        <dbReference type="Proteomes" id="UP000186931"/>
    </source>
</evidence>
<evidence type="ECO:0000313" key="2">
    <source>
        <dbReference type="EMBL" id="MDM1718934.1"/>
    </source>
</evidence>
<accession>A0A1E8E340</accession>
<feature type="domain" description="DUF2846" evidence="1">
    <location>
        <begin position="75"/>
        <end position="162"/>
    </location>
</feature>
<name>A0A1E8E340_9GAMM</name>
<reference evidence="3 4" key="1">
    <citation type="submission" date="2016-10" db="EMBL/GenBank/DDBJ databases">
        <title>Genome of airborne Acinetobacter sp. 5-2Ac02 in the hospital environment: Species near to Acinetobacter towneri.</title>
        <authorList>
            <person name="Barbosa B."/>
            <person name="Fernandez-Garcia L."/>
            <person name="Gato E."/>
            <person name="Leao R."/>
            <person name="Albano R."/>
            <person name="Fernandez B."/>
            <person name="Fernandez-Cuenca F."/>
            <person name="Marques E."/>
            <person name="Tomas M."/>
        </authorList>
    </citation>
    <scope>NUCLEOTIDE SEQUENCE [LARGE SCALE GENOMIC DNA]</scope>
    <source>
        <strain evidence="3 4">5-2Ac02</strain>
    </source>
</reference>
<dbReference type="EMBL" id="MKQS01000005">
    <property type="protein sequence ID" value="OFE44037.1"/>
    <property type="molecule type" value="Genomic_DNA"/>
</dbReference>
<organism evidence="3 4">
    <name type="scientific">Acinetobacter towneri</name>
    <dbReference type="NCBI Taxonomy" id="202956"/>
    <lineage>
        <taxon>Bacteria</taxon>
        <taxon>Pseudomonadati</taxon>
        <taxon>Pseudomonadota</taxon>
        <taxon>Gammaproteobacteria</taxon>
        <taxon>Moraxellales</taxon>
        <taxon>Moraxellaceae</taxon>
        <taxon>Acinetobacter</taxon>
    </lineage>
</organism>
<dbReference type="eggNOG" id="ENOG5032Z6X">
    <property type="taxonomic scope" value="Bacteria"/>
</dbReference>
<dbReference type="Proteomes" id="UP001174419">
    <property type="component" value="Unassembled WGS sequence"/>
</dbReference>